<sequence>MSHLSTDNTTLTLGPRPFGGAICVHPTAAQTTLASGDVQHDLRCGASRSALVAETAFLSDMAAICQTVVGGGLCLTHPKTSRWVIPVCCTHPETGIYSLKIIPNRDIAWFCTHYIHYYI</sequence>
<evidence type="ECO:0000313" key="2">
    <source>
        <dbReference type="Proteomes" id="UP000828390"/>
    </source>
</evidence>
<proteinExistence type="predicted"/>
<protein>
    <submittedName>
        <fullName evidence="1">Uncharacterized protein</fullName>
    </submittedName>
</protein>
<evidence type="ECO:0000313" key="1">
    <source>
        <dbReference type="EMBL" id="KAH3736311.1"/>
    </source>
</evidence>
<reference evidence="1" key="1">
    <citation type="journal article" date="2019" name="bioRxiv">
        <title>The Genome of the Zebra Mussel, Dreissena polymorpha: A Resource for Invasive Species Research.</title>
        <authorList>
            <person name="McCartney M.A."/>
            <person name="Auch B."/>
            <person name="Kono T."/>
            <person name="Mallez S."/>
            <person name="Zhang Y."/>
            <person name="Obille A."/>
            <person name="Becker A."/>
            <person name="Abrahante J.E."/>
            <person name="Garbe J."/>
            <person name="Badalamenti J.P."/>
            <person name="Herman A."/>
            <person name="Mangelson H."/>
            <person name="Liachko I."/>
            <person name="Sullivan S."/>
            <person name="Sone E.D."/>
            <person name="Koren S."/>
            <person name="Silverstein K.A.T."/>
            <person name="Beckman K.B."/>
            <person name="Gohl D.M."/>
        </authorList>
    </citation>
    <scope>NUCLEOTIDE SEQUENCE</scope>
    <source>
        <strain evidence="1">Duluth1</strain>
        <tissue evidence="1">Whole animal</tissue>
    </source>
</reference>
<dbReference type="AlphaFoldDB" id="A0A9D4D1Q8"/>
<organism evidence="1 2">
    <name type="scientific">Dreissena polymorpha</name>
    <name type="common">Zebra mussel</name>
    <name type="synonym">Mytilus polymorpha</name>
    <dbReference type="NCBI Taxonomy" id="45954"/>
    <lineage>
        <taxon>Eukaryota</taxon>
        <taxon>Metazoa</taxon>
        <taxon>Spiralia</taxon>
        <taxon>Lophotrochozoa</taxon>
        <taxon>Mollusca</taxon>
        <taxon>Bivalvia</taxon>
        <taxon>Autobranchia</taxon>
        <taxon>Heteroconchia</taxon>
        <taxon>Euheterodonta</taxon>
        <taxon>Imparidentia</taxon>
        <taxon>Neoheterodontei</taxon>
        <taxon>Myida</taxon>
        <taxon>Dreissenoidea</taxon>
        <taxon>Dreissenidae</taxon>
        <taxon>Dreissena</taxon>
    </lineage>
</organism>
<gene>
    <name evidence="1" type="ORF">DPMN_042874</name>
</gene>
<dbReference type="Proteomes" id="UP000828390">
    <property type="component" value="Unassembled WGS sequence"/>
</dbReference>
<dbReference type="EMBL" id="JAIWYP010000011">
    <property type="protein sequence ID" value="KAH3736311.1"/>
    <property type="molecule type" value="Genomic_DNA"/>
</dbReference>
<accession>A0A9D4D1Q8</accession>
<name>A0A9D4D1Q8_DREPO</name>
<comment type="caution">
    <text evidence="1">The sequence shown here is derived from an EMBL/GenBank/DDBJ whole genome shotgun (WGS) entry which is preliminary data.</text>
</comment>
<reference evidence="1" key="2">
    <citation type="submission" date="2020-11" db="EMBL/GenBank/DDBJ databases">
        <authorList>
            <person name="McCartney M.A."/>
            <person name="Auch B."/>
            <person name="Kono T."/>
            <person name="Mallez S."/>
            <person name="Becker A."/>
            <person name="Gohl D.M."/>
            <person name="Silverstein K.A.T."/>
            <person name="Koren S."/>
            <person name="Bechman K.B."/>
            <person name="Herman A."/>
            <person name="Abrahante J.E."/>
            <person name="Garbe J."/>
        </authorList>
    </citation>
    <scope>NUCLEOTIDE SEQUENCE</scope>
    <source>
        <strain evidence="1">Duluth1</strain>
        <tissue evidence="1">Whole animal</tissue>
    </source>
</reference>
<keyword evidence="2" id="KW-1185">Reference proteome</keyword>